<sequence>MNVLVTGANGYLGQALCPYLVASGYHLVTLTRQPYGLQGTVNIPVPDYLVSLPEQAFVGQEVVIHLAARAHQPGSASKRIDEEYRRINVDTTLAIAHAALRAGARRFIFLSSIKVNGEVTTGLPFRSSDPPKPGDAYGRSKWQAEQALTALFDKTGTELVIVRPPLIWGGAPKGNLATLVRLIDLKIPLPFKSLRNRRDLVSLGNLCSLIRCCLDHPAAAGQTLLVSDARPRSTAEIIWLISSQAKFSPRLVAFPTSLLRLLRHVPVIGTKLDKLISNLEVDIGQTQTLLGWQPEMD</sequence>
<dbReference type="AlphaFoldDB" id="B3PG02"/>
<dbReference type="OrthoDB" id="9795415at2"/>
<dbReference type="KEGG" id="cja:CJA_3456"/>
<dbReference type="PANTHER" id="PTHR43245">
    <property type="entry name" value="BIFUNCTIONAL POLYMYXIN RESISTANCE PROTEIN ARNA"/>
    <property type="match status" value="1"/>
</dbReference>
<dbReference type="HOGENOM" id="CLU_007383_6_1_6"/>
<dbReference type="RefSeq" id="WP_012489031.1">
    <property type="nucleotide sequence ID" value="NC_010995.1"/>
</dbReference>
<evidence type="ECO:0000259" key="1">
    <source>
        <dbReference type="Pfam" id="PF01370"/>
    </source>
</evidence>
<protein>
    <submittedName>
        <fullName evidence="2">NAD dependent epimerase/dehydratase-like protein</fullName>
        <ecNumber evidence="2">5.1.3.2</ecNumber>
    </submittedName>
</protein>
<dbReference type="PANTHER" id="PTHR43245:SF58">
    <property type="entry name" value="BLL5923 PROTEIN"/>
    <property type="match status" value="1"/>
</dbReference>
<evidence type="ECO:0000313" key="3">
    <source>
        <dbReference type="Proteomes" id="UP000001036"/>
    </source>
</evidence>
<dbReference type="Proteomes" id="UP000001036">
    <property type="component" value="Chromosome"/>
</dbReference>
<dbReference type="InterPro" id="IPR050177">
    <property type="entry name" value="Lipid_A_modif_metabolic_enz"/>
</dbReference>
<dbReference type="Pfam" id="PF01370">
    <property type="entry name" value="Epimerase"/>
    <property type="match status" value="1"/>
</dbReference>
<name>B3PG02_CELJU</name>
<gene>
    <name evidence="2" type="primary">wbjF</name>
    <name evidence="2" type="ordered locus">CJA_3456</name>
</gene>
<reference evidence="2 3" key="1">
    <citation type="journal article" date="2008" name="J. Bacteriol.">
        <title>Insights into plant cell wall degradation from the genome sequence of the soil bacterium Cellvibrio japonicus.</title>
        <authorList>
            <person name="Deboy R.T."/>
            <person name="Mongodin E.F."/>
            <person name="Fouts D.E."/>
            <person name="Tailford L.E."/>
            <person name="Khouri H."/>
            <person name="Emerson J.B."/>
            <person name="Mohamoud Y."/>
            <person name="Watkins K."/>
            <person name="Henrissat B."/>
            <person name="Gilbert H.J."/>
            <person name="Nelson K.E."/>
        </authorList>
    </citation>
    <scope>NUCLEOTIDE SEQUENCE [LARGE SCALE GENOMIC DNA]</scope>
    <source>
        <strain evidence="2 3">Ueda107</strain>
    </source>
</reference>
<dbReference type="InterPro" id="IPR036291">
    <property type="entry name" value="NAD(P)-bd_dom_sf"/>
</dbReference>
<dbReference type="eggNOG" id="COG0451">
    <property type="taxonomic scope" value="Bacteria"/>
</dbReference>
<dbReference type="InterPro" id="IPR001509">
    <property type="entry name" value="Epimerase_deHydtase"/>
</dbReference>
<evidence type="ECO:0000313" key="2">
    <source>
        <dbReference type="EMBL" id="ACE85350.1"/>
    </source>
</evidence>
<accession>B3PG02</accession>
<dbReference type="EC" id="5.1.3.2" evidence="2"/>
<organism evidence="2 3">
    <name type="scientific">Cellvibrio japonicus (strain Ueda107)</name>
    <name type="common">Pseudomonas fluorescens subsp. cellulosa</name>
    <dbReference type="NCBI Taxonomy" id="498211"/>
    <lineage>
        <taxon>Bacteria</taxon>
        <taxon>Pseudomonadati</taxon>
        <taxon>Pseudomonadota</taxon>
        <taxon>Gammaproteobacteria</taxon>
        <taxon>Cellvibrionales</taxon>
        <taxon>Cellvibrionaceae</taxon>
        <taxon>Cellvibrio</taxon>
    </lineage>
</organism>
<feature type="domain" description="NAD-dependent epimerase/dehydratase" evidence="1">
    <location>
        <begin position="3"/>
        <end position="220"/>
    </location>
</feature>
<keyword evidence="2" id="KW-0413">Isomerase</keyword>
<dbReference type="GO" id="GO:0003978">
    <property type="term" value="F:UDP-glucose 4-epimerase activity"/>
    <property type="evidence" value="ECO:0007669"/>
    <property type="project" value="UniProtKB-EC"/>
</dbReference>
<dbReference type="EMBL" id="CP000934">
    <property type="protein sequence ID" value="ACE85350.1"/>
    <property type="molecule type" value="Genomic_DNA"/>
</dbReference>
<dbReference type="STRING" id="498211.CJA_3456"/>
<dbReference type="SUPFAM" id="SSF51735">
    <property type="entry name" value="NAD(P)-binding Rossmann-fold domains"/>
    <property type="match status" value="1"/>
</dbReference>
<keyword evidence="3" id="KW-1185">Reference proteome</keyword>
<proteinExistence type="predicted"/>
<dbReference type="Gene3D" id="3.40.50.720">
    <property type="entry name" value="NAD(P)-binding Rossmann-like Domain"/>
    <property type="match status" value="1"/>
</dbReference>